<dbReference type="AlphaFoldDB" id="A0AAV6JPC6"/>
<sequence length="65" mass="7535">MLLAGFREDGRIGYIIFMKEGENVPTAEKEASGDEKTIWFFLFRLMFCIPQPLASHQEMKQHGQD</sequence>
<keyword evidence="2" id="KW-1185">Reference proteome</keyword>
<dbReference type="EMBL" id="JACTNZ010000007">
    <property type="protein sequence ID" value="KAG5541439.1"/>
    <property type="molecule type" value="Genomic_DNA"/>
</dbReference>
<gene>
    <name evidence="1" type="ORF">RHGRI_021307</name>
</gene>
<evidence type="ECO:0000313" key="2">
    <source>
        <dbReference type="Proteomes" id="UP000823749"/>
    </source>
</evidence>
<dbReference type="Proteomes" id="UP000823749">
    <property type="component" value="Chromosome 7"/>
</dbReference>
<accession>A0AAV6JPC6</accession>
<organism evidence="1 2">
    <name type="scientific">Rhododendron griersonianum</name>
    <dbReference type="NCBI Taxonomy" id="479676"/>
    <lineage>
        <taxon>Eukaryota</taxon>
        <taxon>Viridiplantae</taxon>
        <taxon>Streptophyta</taxon>
        <taxon>Embryophyta</taxon>
        <taxon>Tracheophyta</taxon>
        <taxon>Spermatophyta</taxon>
        <taxon>Magnoliopsida</taxon>
        <taxon>eudicotyledons</taxon>
        <taxon>Gunneridae</taxon>
        <taxon>Pentapetalae</taxon>
        <taxon>asterids</taxon>
        <taxon>Ericales</taxon>
        <taxon>Ericaceae</taxon>
        <taxon>Ericoideae</taxon>
        <taxon>Rhodoreae</taxon>
        <taxon>Rhododendron</taxon>
    </lineage>
</organism>
<comment type="caution">
    <text evidence="1">The sequence shown here is derived from an EMBL/GenBank/DDBJ whole genome shotgun (WGS) entry which is preliminary data.</text>
</comment>
<proteinExistence type="predicted"/>
<name>A0AAV6JPC6_9ERIC</name>
<protein>
    <submittedName>
        <fullName evidence="1">Uncharacterized protein</fullName>
    </submittedName>
</protein>
<evidence type="ECO:0000313" key="1">
    <source>
        <dbReference type="EMBL" id="KAG5541439.1"/>
    </source>
</evidence>
<reference evidence="1" key="1">
    <citation type="submission" date="2020-08" db="EMBL/GenBank/DDBJ databases">
        <title>Plant Genome Project.</title>
        <authorList>
            <person name="Zhang R.-G."/>
        </authorList>
    </citation>
    <scope>NUCLEOTIDE SEQUENCE</scope>
    <source>
        <strain evidence="1">WSP0</strain>
        <tissue evidence="1">Leaf</tissue>
    </source>
</reference>